<evidence type="ECO:0000313" key="2">
    <source>
        <dbReference type="EMBL" id="MBB5225815.1"/>
    </source>
</evidence>
<sequence>MATTTSIIVLLKFFASRQKSAIVDYKDFCEYLKRYSEHHLDEQPSLACYLEDPVPALQTELDKLVDSRLIMLTNTNPEKQGIIVIPYYIERFAERYKDISVNPSLPFPSEADLPKGTPKGIVTQENSAELIGRLLKHQDLNDKVLYGLSLPHNAPSILLPSTVSVVTLIEDAVGKIQNMLKKEEHHDYFLKKLTVSNPGREMIVKNFFNAFVDRPDHSLETLSQTTESFYLWNQLCFFIKQDYEKIKDYTQEDLSCLQAVYITEVGANYFKNEAQEKAKREGAIKTLEGLLLKPPYYFTFEEITKFTDNKGVPLLGQYTEEELKDYLHKKTQEAPVQELPEILVFKTYDDKRYFIFKSKVLHLILRLCTDARISVLDAIKTHWSEVLKQFDFLPEMKDQGAFEDRLEKEIRIQSPILSALLHSSFLPLLSYDASGGDDTSKVSLFVNGQLLPYSDILLMSRQELLNDAKIMLPFWYSLPIISWIAKMLLRPPKKNRNKTRKTKAELYRESESAKRKEDEETAMLAQNATISKKVALRDAARSAEQAYVPASSTLDRELDSYEHIWNKRLGKDVHNNLTEDVNSLIRDYIRKTLRTMKTDGFTTKRIQSLAESLMTAPSLQKIGEHDALLMYIKLYMVKLVKNIPM</sequence>
<accession>A0A7W8LLX2</accession>
<dbReference type="AlphaFoldDB" id="A0A7W8LLX2"/>
<protein>
    <submittedName>
        <fullName evidence="2">Uncharacterized protein</fullName>
    </submittedName>
</protein>
<dbReference type="EMBL" id="JACHFQ010000003">
    <property type="protein sequence ID" value="MBB5225815.1"/>
    <property type="molecule type" value="Genomic_DNA"/>
</dbReference>
<comment type="caution">
    <text evidence="2">The sequence shown here is derived from an EMBL/GenBank/DDBJ whole genome shotgun (WGS) entry which is preliminary data.</text>
</comment>
<proteinExistence type="predicted"/>
<evidence type="ECO:0000313" key="3">
    <source>
        <dbReference type="Proteomes" id="UP000518887"/>
    </source>
</evidence>
<gene>
    <name evidence="2" type="ORF">HNP76_001172</name>
</gene>
<keyword evidence="3" id="KW-1185">Reference proteome</keyword>
<dbReference type="Proteomes" id="UP000518887">
    <property type="component" value="Unassembled WGS sequence"/>
</dbReference>
<name>A0A7W8LLX2_9SPIR</name>
<reference evidence="2 3" key="1">
    <citation type="submission" date="2020-08" db="EMBL/GenBank/DDBJ databases">
        <title>Genomic Encyclopedia of Type Strains, Phase IV (KMG-IV): sequencing the most valuable type-strain genomes for metagenomic binning, comparative biology and taxonomic classification.</title>
        <authorList>
            <person name="Goeker M."/>
        </authorList>
    </citation>
    <scope>NUCLEOTIDE SEQUENCE [LARGE SCALE GENOMIC DNA]</scope>
    <source>
        <strain evidence="2 3">DSM 103462</strain>
    </source>
</reference>
<dbReference type="RefSeq" id="WP_184658455.1">
    <property type="nucleotide sequence ID" value="NZ_CP031518.1"/>
</dbReference>
<feature type="compositionally biased region" description="Basic and acidic residues" evidence="1">
    <location>
        <begin position="502"/>
        <end position="518"/>
    </location>
</feature>
<feature type="region of interest" description="Disordered" evidence="1">
    <location>
        <begin position="495"/>
        <end position="520"/>
    </location>
</feature>
<organism evidence="2 3">
    <name type="scientific">Treponema ruminis</name>
    <dbReference type="NCBI Taxonomy" id="744515"/>
    <lineage>
        <taxon>Bacteria</taxon>
        <taxon>Pseudomonadati</taxon>
        <taxon>Spirochaetota</taxon>
        <taxon>Spirochaetia</taxon>
        <taxon>Spirochaetales</taxon>
        <taxon>Treponemataceae</taxon>
        <taxon>Treponema</taxon>
    </lineage>
</organism>
<evidence type="ECO:0000256" key="1">
    <source>
        <dbReference type="SAM" id="MobiDB-lite"/>
    </source>
</evidence>